<dbReference type="OrthoDB" id="9808813at2"/>
<dbReference type="InterPro" id="IPR025188">
    <property type="entry name" value="DUF4113"/>
</dbReference>
<dbReference type="Pfam" id="PF13438">
    <property type="entry name" value="DUF4113"/>
    <property type="match status" value="1"/>
</dbReference>
<evidence type="ECO:0000256" key="1">
    <source>
        <dbReference type="ARBA" id="ARBA00010945"/>
    </source>
</evidence>
<name>Q7V1D7_PROMP</name>
<dbReference type="GO" id="GO:0003887">
    <property type="term" value="F:DNA-directed DNA polymerase activity"/>
    <property type="evidence" value="ECO:0007669"/>
    <property type="project" value="TreeGrafter"/>
</dbReference>
<protein>
    <submittedName>
        <fullName evidence="7">Putative UmuC protein</fullName>
    </submittedName>
</protein>
<dbReference type="STRING" id="59919.PMM0937"/>
<dbReference type="GO" id="GO:0042276">
    <property type="term" value="P:error-prone translesion synthesis"/>
    <property type="evidence" value="ECO:0007669"/>
    <property type="project" value="TreeGrafter"/>
</dbReference>
<dbReference type="PROSITE" id="PS50173">
    <property type="entry name" value="UMUC"/>
    <property type="match status" value="1"/>
</dbReference>
<organism evidence="7 8">
    <name type="scientific">Prochlorococcus marinus subsp. pastoris (strain CCMP1986 / NIES-2087 / MED4)</name>
    <dbReference type="NCBI Taxonomy" id="59919"/>
    <lineage>
        <taxon>Bacteria</taxon>
        <taxon>Bacillati</taxon>
        <taxon>Cyanobacteriota</taxon>
        <taxon>Cyanophyceae</taxon>
        <taxon>Synechococcales</taxon>
        <taxon>Prochlorococcaceae</taxon>
        <taxon>Prochlorococcus</taxon>
    </lineage>
</organism>
<evidence type="ECO:0000313" key="8">
    <source>
        <dbReference type="Proteomes" id="UP000001026"/>
    </source>
</evidence>
<dbReference type="InterPro" id="IPR001126">
    <property type="entry name" value="UmuC"/>
</dbReference>
<reference evidence="7 8" key="1">
    <citation type="journal article" date="2003" name="Nature">
        <title>Genome divergence in two Prochlorococcus ecotypes reflects oceanic niche differentiation.</title>
        <authorList>
            <person name="Rocap G."/>
            <person name="Larimer F.W."/>
            <person name="Lamerdin J.E."/>
            <person name="Malfatti S."/>
            <person name="Chain P."/>
            <person name="Ahlgren N.A."/>
            <person name="Arellano A."/>
            <person name="Coleman M."/>
            <person name="Hauser L."/>
            <person name="Hess W.R."/>
            <person name="Johnson Z.I."/>
            <person name="Land M.L."/>
            <person name="Lindell D."/>
            <person name="Post A.F."/>
            <person name="Regala W."/>
            <person name="Shah M."/>
            <person name="Shaw S.L."/>
            <person name="Steglich C."/>
            <person name="Sullivan M.B."/>
            <person name="Ting C.S."/>
            <person name="Tolonen A."/>
            <person name="Webb E.A."/>
            <person name="Zinser E.R."/>
            <person name="Chisholm S.W."/>
        </authorList>
    </citation>
    <scope>NUCLEOTIDE SEQUENCE [LARGE SCALE GENOMIC DNA]</scope>
    <source>
        <strain evidence="8">CCMP1986 / NIES-2087 / MED4</strain>
    </source>
</reference>
<proteinExistence type="inferred from homology"/>
<dbReference type="EMBL" id="BX548174">
    <property type="protein sequence ID" value="CAE19396.1"/>
    <property type="molecule type" value="Genomic_DNA"/>
</dbReference>
<keyword evidence="5" id="KW-0742">SOS response</keyword>
<dbReference type="Gene3D" id="1.10.150.20">
    <property type="entry name" value="5' to 3' exonuclease, C-terminal subdomain"/>
    <property type="match status" value="1"/>
</dbReference>
<dbReference type="Pfam" id="PF11799">
    <property type="entry name" value="IMS_C"/>
    <property type="match status" value="1"/>
</dbReference>
<dbReference type="InterPro" id="IPR036775">
    <property type="entry name" value="DNA_pol_Y-fam_lit_finger_sf"/>
</dbReference>
<dbReference type="PANTHER" id="PTHR11076:SF34">
    <property type="entry name" value="PROTEIN UMUC"/>
    <property type="match status" value="1"/>
</dbReference>
<dbReference type="HOGENOM" id="CLU_012348_3_0_3"/>
<dbReference type="Gene3D" id="3.30.70.270">
    <property type="match status" value="1"/>
</dbReference>
<keyword evidence="3" id="KW-0741">SOS mutagenesis</keyword>
<evidence type="ECO:0000256" key="2">
    <source>
        <dbReference type="ARBA" id="ARBA00022763"/>
    </source>
</evidence>
<keyword evidence="4" id="KW-0234">DNA repair</keyword>
<dbReference type="InterPro" id="IPR017961">
    <property type="entry name" value="DNA_pol_Y-fam_little_finger"/>
</dbReference>
<dbReference type="RefSeq" id="WP_011132570.1">
    <property type="nucleotide sequence ID" value="NC_005072.1"/>
</dbReference>
<dbReference type="eggNOG" id="COG0389">
    <property type="taxonomic scope" value="Bacteria"/>
</dbReference>
<dbReference type="GO" id="GO:0005829">
    <property type="term" value="C:cytosol"/>
    <property type="evidence" value="ECO:0007669"/>
    <property type="project" value="TreeGrafter"/>
</dbReference>
<dbReference type="PANTHER" id="PTHR11076">
    <property type="entry name" value="DNA REPAIR POLYMERASE UMUC / TRANSFERASE FAMILY MEMBER"/>
    <property type="match status" value="1"/>
</dbReference>
<dbReference type="KEGG" id="pmm:PMM0937"/>
<dbReference type="InterPro" id="IPR043502">
    <property type="entry name" value="DNA/RNA_pol_sf"/>
</dbReference>
<dbReference type="AlphaFoldDB" id="Q7V1D7"/>
<feature type="domain" description="UmuC" evidence="6">
    <location>
        <begin position="11"/>
        <end position="195"/>
    </location>
</feature>
<gene>
    <name evidence="7" type="primary">umuC</name>
    <name evidence="7" type="ordered locus">PMM0937</name>
</gene>
<keyword evidence="2" id="KW-0227">DNA damage</keyword>
<dbReference type="InterPro" id="IPR050116">
    <property type="entry name" value="DNA_polymerase-Y"/>
</dbReference>
<dbReference type="SUPFAM" id="SSF56672">
    <property type="entry name" value="DNA/RNA polymerases"/>
    <property type="match status" value="1"/>
</dbReference>
<comment type="similarity">
    <text evidence="1">Belongs to the DNA polymerase type-Y family.</text>
</comment>
<dbReference type="Gene3D" id="3.30.1490.100">
    <property type="entry name" value="DNA polymerase, Y-family, little finger domain"/>
    <property type="match status" value="1"/>
</dbReference>
<dbReference type="CDD" id="cd01700">
    <property type="entry name" value="PolY_Pol_V_umuC"/>
    <property type="match status" value="1"/>
</dbReference>
<dbReference type="GO" id="GO:0003684">
    <property type="term" value="F:damaged DNA binding"/>
    <property type="evidence" value="ECO:0007669"/>
    <property type="project" value="InterPro"/>
</dbReference>
<dbReference type="Pfam" id="PF00817">
    <property type="entry name" value="IMS"/>
    <property type="match status" value="1"/>
</dbReference>
<evidence type="ECO:0000259" key="6">
    <source>
        <dbReference type="PROSITE" id="PS50173"/>
    </source>
</evidence>
<dbReference type="Gene3D" id="3.40.1170.60">
    <property type="match status" value="1"/>
</dbReference>
<dbReference type="GO" id="GO:0009432">
    <property type="term" value="P:SOS response"/>
    <property type="evidence" value="ECO:0007669"/>
    <property type="project" value="UniProtKB-KW"/>
</dbReference>
<dbReference type="GO" id="GO:0006281">
    <property type="term" value="P:DNA repair"/>
    <property type="evidence" value="ECO:0007669"/>
    <property type="project" value="UniProtKB-KW"/>
</dbReference>
<evidence type="ECO:0000256" key="5">
    <source>
        <dbReference type="ARBA" id="ARBA00023236"/>
    </source>
</evidence>
<evidence type="ECO:0000256" key="3">
    <source>
        <dbReference type="ARBA" id="ARBA00023199"/>
    </source>
</evidence>
<dbReference type="InterPro" id="IPR043128">
    <property type="entry name" value="Rev_trsase/Diguanyl_cyclase"/>
</dbReference>
<evidence type="ECO:0000313" key="7">
    <source>
        <dbReference type="EMBL" id="CAE19396.1"/>
    </source>
</evidence>
<accession>Q7V1D7</accession>
<sequence length="430" mass="48795">MKSKSSNTEAIALIDANNFYASCEQSINPNLRNKPVVILSNNDGCIIARSPEARALKIKMGIPYFKVKESLNNLGVAVLSSNYSLYGDMSKRLMNLLKDYSEEIEIYSIDEAFISILRPKDKNLNPWARKVRCLIYQNLGITLTIGIAENKVRAKIANNLAKNIDSSAGIFDLARIYNDNDYLRKISVEKIWGIGKQTSNWLQSKGIKNAKEFRDMDEDEIIKKLGIIGKRLQMELKGNKCLPIEIIKKPKKEIQVSRSFGKPITKLEDLTQALAIYAIKASEKMRSQSLKSSAITIFVRTSHYSNHPYHKSAYKKLINATDNTSTILKTVLALSKEIYTPEYKLSKAGVLMQDLTNCKYLQQSIINYESQEESKKSIRLMKTIDSLNKKFNNEVITWAITKKPQEWAMNRNSLSSGSTTDIRKIPNIMI</sequence>
<dbReference type="Proteomes" id="UP000001026">
    <property type="component" value="Chromosome"/>
</dbReference>
<evidence type="ECO:0000256" key="4">
    <source>
        <dbReference type="ARBA" id="ARBA00023204"/>
    </source>
</evidence>
<dbReference type="SUPFAM" id="SSF100879">
    <property type="entry name" value="Lesion bypass DNA polymerase (Y-family), little finger domain"/>
    <property type="match status" value="1"/>
</dbReference>